<dbReference type="NCBIfam" id="TIGR00254">
    <property type="entry name" value="GGDEF"/>
    <property type="match status" value="1"/>
</dbReference>
<dbReference type="PANTHER" id="PTHR45138">
    <property type="entry name" value="REGULATORY COMPONENTS OF SENSORY TRANSDUCTION SYSTEM"/>
    <property type="match status" value="1"/>
</dbReference>
<dbReference type="InterPro" id="IPR043128">
    <property type="entry name" value="Rev_trsase/Diguanyl_cyclase"/>
</dbReference>
<evidence type="ECO:0000256" key="2">
    <source>
        <dbReference type="ARBA" id="ARBA00012528"/>
    </source>
</evidence>
<evidence type="ECO:0000313" key="7">
    <source>
        <dbReference type="EMBL" id="SDI06380.1"/>
    </source>
</evidence>
<dbReference type="Gene3D" id="3.30.450.20">
    <property type="entry name" value="PAS domain"/>
    <property type="match status" value="2"/>
</dbReference>
<dbReference type="Pfam" id="PF13185">
    <property type="entry name" value="GAF_2"/>
    <property type="match status" value="1"/>
</dbReference>
<evidence type="ECO:0000259" key="6">
    <source>
        <dbReference type="PROSITE" id="PS50887"/>
    </source>
</evidence>
<accession>A0A1G8HIU9</accession>
<dbReference type="SUPFAM" id="SSF55073">
    <property type="entry name" value="Nucleotide cyclase"/>
    <property type="match status" value="1"/>
</dbReference>
<dbReference type="STRING" id="861298.SAMN04488136_1533"/>
<name>A0A1G8HIU9_9VIBR</name>
<evidence type="ECO:0000256" key="1">
    <source>
        <dbReference type="ARBA" id="ARBA00001946"/>
    </source>
</evidence>
<keyword evidence="4" id="KW-0472">Membrane</keyword>
<dbReference type="GO" id="GO:1902201">
    <property type="term" value="P:negative regulation of bacterial-type flagellum-dependent cell motility"/>
    <property type="evidence" value="ECO:0007669"/>
    <property type="project" value="TreeGrafter"/>
</dbReference>
<gene>
    <name evidence="7" type="ORF">SAMN04488136_1533</name>
</gene>
<dbReference type="Proteomes" id="UP000198854">
    <property type="component" value="Unassembled WGS sequence"/>
</dbReference>
<proteinExistence type="predicted"/>
<dbReference type="Pfam" id="PF01590">
    <property type="entry name" value="GAF"/>
    <property type="match status" value="1"/>
</dbReference>
<dbReference type="FunFam" id="3.30.70.270:FF:000001">
    <property type="entry name" value="Diguanylate cyclase domain protein"/>
    <property type="match status" value="1"/>
</dbReference>
<dbReference type="EMBL" id="FNDD01000053">
    <property type="protein sequence ID" value="SDI06380.1"/>
    <property type="molecule type" value="Genomic_DNA"/>
</dbReference>
<dbReference type="InterPro" id="IPR029787">
    <property type="entry name" value="Nucleotide_cyclase"/>
</dbReference>
<dbReference type="SUPFAM" id="SSF55781">
    <property type="entry name" value="GAF domain-like"/>
    <property type="match status" value="2"/>
</dbReference>
<dbReference type="InterPro" id="IPR000160">
    <property type="entry name" value="GGDEF_dom"/>
</dbReference>
<dbReference type="OrthoDB" id="9799509at2"/>
<dbReference type="InterPro" id="IPR000014">
    <property type="entry name" value="PAS"/>
</dbReference>
<dbReference type="SMART" id="SM00065">
    <property type="entry name" value="GAF"/>
    <property type="match status" value="2"/>
</dbReference>
<dbReference type="PROSITE" id="PS50887">
    <property type="entry name" value="GGDEF"/>
    <property type="match status" value="1"/>
</dbReference>
<evidence type="ECO:0000313" key="8">
    <source>
        <dbReference type="Proteomes" id="UP000198854"/>
    </source>
</evidence>
<dbReference type="NCBIfam" id="TIGR00229">
    <property type="entry name" value="sensory_box"/>
    <property type="match status" value="1"/>
</dbReference>
<feature type="transmembrane region" description="Helical" evidence="4">
    <location>
        <begin position="21"/>
        <end position="44"/>
    </location>
</feature>
<dbReference type="SMART" id="SM00267">
    <property type="entry name" value="GGDEF"/>
    <property type="match status" value="1"/>
</dbReference>
<evidence type="ECO:0000256" key="3">
    <source>
        <dbReference type="ARBA" id="ARBA00034247"/>
    </source>
</evidence>
<organism evidence="7 8">
    <name type="scientific">Vibrio xiamenensis</name>
    <dbReference type="NCBI Taxonomy" id="861298"/>
    <lineage>
        <taxon>Bacteria</taxon>
        <taxon>Pseudomonadati</taxon>
        <taxon>Pseudomonadota</taxon>
        <taxon>Gammaproteobacteria</taxon>
        <taxon>Vibrionales</taxon>
        <taxon>Vibrionaceae</taxon>
        <taxon>Vibrio</taxon>
    </lineage>
</organism>
<evidence type="ECO:0000256" key="4">
    <source>
        <dbReference type="SAM" id="Phobius"/>
    </source>
</evidence>
<dbReference type="InterPro" id="IPR035965">
    <property type="entry name" value="PAS-like_dom_sf"/>
</dbReference>
<comment type="cofactor">
    <cofactor evidence="1">
        <name>Mg(2+)</name>
        <dbReference type="ChEBI" id="CHEBI:18420"/>
    </cofactor>
</comment>
<protein>
    <recommendedName>
        <fullName evidence="2">diguanylate cyclase</fullName>
        <ecNumber evidence="2">2.7.7.65</ecNumber>
    </recommendedName>
</protein>
<dbReference type="InterPro" id="IPR050469">
    <property type="entry name" value="Diguanylate_Cyclase"/>
</dbReference>
<evidence type="ECO:0000259" key="5">
    <source>
        <dbReference type="PROSITE" id="PS50113"/>
    </source>
</evidence>
<dbReference type="InterPro" id="IPR001610">
    <property type="entry name" value="PAC"/>
</dbReference>
<feature type="domain" description="GGDEF" evidence="6">
    <location>
        <begin position="628"/>
        <end position="762"/>
    </location>
</feature>
<dbReference type="Pfam" id="PF08447">
    <property type="entry name" value="PAS_3"/>
    <property type="match status" value="1"/>
</dbReference>
<dbReference type="InterPro" id="IPR013655">
    <property type="entry name" value="PAS_fold_3"/>
</dbReference>
<reference evidence="7 8" key="1">
    <citation type="submission" date="2016-10" db="EMBL/GenBank/DDBJ databases">
        <authorList>
            <person name="de Groot N.N."/>
        </authorList>
    </citation>
    <scope>NUCLEOTIDE SEQUENCE [LARGE SCALE GENOMIC DNA]</scope>
    <source>
        <strain evidence="7 8">CGMCC 1.10228</strain>
    </source>
</reference>
<dbReference type="Pfam" id="PF00990">
    <property type="entry name" value="GGDEF"/>
    <property type="match status" value="1"/>
</dbReference>
<dbReference type="SUPFAM" id="SSF55785">
    <property type="entry name" value="PYP-like sensor domain (PAS domain)"/>
    <property type="match status" value="1"/>
</dbReference>
<dbReference type="GO" id="GO:0005886">
    <property type="term" value="C:plasma membrane"/>
    <property type="evidence" value="ECO:0007669"/>
    <property type="project" value="TreeGrafter"/>
</dbReference>
<dbReference type="SMART" id="SM00086">
    <property type="entry name" value="PAC"/>
    <property type="match status" value="1"/>
</dbReference>
<dbReference type="InterPro" id="IPR000700">
    <property type="entry name" value="PAS-assoc_C"/>
</dbReference>
<keyword evidence="8" id="KW-1185">Reference proteome</keyword>
<dbReference type="Gene3D" id="3.30.450.40">
    <property type="match status" value="2"/>
</dbReference>
<dbReference type="GO" id="GO:0052621">
    <property type="term" value="F:diguanylate cyclase activity"/>
    <property type="evidence" value="ECO:0007669"/>
    <property type="project" value="UniProtKB-EC"/>
</dbReference>
<dbReference type="PROSITE" id="PS50113">
    <property type="entry name" value="PAC"/>
    <property type="match status" value="1"/>
</dbReference>
<dbReference type="GO" id="GO:0043709">
    <property type="term" value="P:cell adhesion involved in single-species biofilm formation"/>
    <property type="evidence" value="ECO:0007669"/>
    <property type="project" value="TreeGrafter"/>
</dbReference>
<comment type="catalytic activity">
    <reaction evidence="3">
        <text>2 GTP = 3',3'-c-di-GMP + 2 diphosphate</text>
        <dbReference type="Rhea" id="RHEA:24898"/>
        <dbReference type="ChEBI" id="CHEBI:33019"/>
        <dbReference type="ChEBI" id="CHEBI:37565"/>
        <dbReference type="ChEBI" id="CHEBI:58805"/>
        <dbReference type="EC" id="2.7.7.65"/>
    </reaction>
</comment>
<dbReference type="RefSeq" id="WP_093279460.1">
    <property type="nucleotide sequence ID" value="NZ_FNDD01000053.1"/>
</dbReference>
<dbReference type="Gene3D" id="3.30.70.270">
    <property type="match status" value="1"/>
</dbReference>
<sequence>MPETKRRKIVQRYELLDDSEYGLAPLLDALACLYNMPIAFVAIVNENELTIRAKYGTDLVSMPRETAFCNQVIDTAQTLVIEDLTQHERFRSHPFVIDEPHFRFYAGVPIKIEEVVVGTLSLIGTEPRTFSSQQIQMLENVSTFISRHLGFISEHTQLKLEHSLLDSSPAVLIAWRYDNCLQLQSVSKNVRDVIAIDYQHLMEHDACFEDFLTVESQQNFGFWLQNHLDGVETAECHLKINHPARTVWLRMLSKAFFHANGKLRSIQAIITDNTSHKYMEDRLSETNKQMRLLIEASGLGTWDWNVLADSTKVNKRWCDILGVDHDFYDGTSQFWRERIHPTDLSHVDKSLEDHLHGIADSYNATYRLKHGNGNWVWVETYGCIVERTATGEPLRLAGTHRDITERKEAELLQLKQSQLLAFVNKARAAYLVDNDLPGACQEILPELIDIADSQFAFIGQLVQEEGRDRLFIHAISELSWNSASEKLVELYKGRQLYFDSFDNLFGEVIKTGEKVISNRMKVHTSSRGTPGGHPPIFSFLGLPIYIQKRLVGMIGLANKAEEYTQKDVAFLQPLLDALSGLYYAVELEQARTEAEERLKHWAMTDSLSGLSNRRAFIDYCRGLEHQRNPYAIAIFDIDHFKAVNDTYGHEAGDKVICYIAKCMREHIRTDDFVARMGGEEFALIINNTDQMNAHKVLESIRVYIESHPVEWQGNEIHVTVSIGANWYDEANSKVLSRHLQEADRALYLAKNSNRNCLEWFVQTSSTPCNDQNQADVVDIKNAQKEQ</sequence>
<keyword evidence="4" id="KW-1133">Transmembrane helix</keyword>
<dbReference type="PANTHER" id="PTHR45138:SF9">
    <property type="entry name" value="DIGUANYLATE CYCLASE DGCM-RELATED"/>
    <property type="match status" value="1"/>
</dbReference>
<keyword evidence="4" id="KW-0812">Transmembrane</keyword>
<dbReference type="AlphaFoldDB" id="A0A1G8HIU9"/>
<dbReference type="InterPro" id="IPR029016">
    <property type="entry name" value="GAF-like_dom_sf"/>
</dbReference>
<dbReference type="EC" id="2.7.7.65" evidence="2"/>
<feature type="domain" description="PAC" evidence="5">
    <location>
        <begin position="362"/>
        <end position="415"/>
    </location>
</feature>
<dbReference type="CDD" id="cd00130">
    <property type="entry name" value="PAS"/>
    <property type="match status" value="1"/>
</dbReference>
<dbReference type="InterPro" id="IPR003018">
    <property type="entry name" value="GAF"/>
</dbReference>
<dbReference type="CDD" id="cd01949">
    <property type="entry name" value="GGDEF"/>
    <property type="match status" value="1"/>
</dbReference>